<accession>A0A3P7WJY6</accession>
<sequence length="35" mass="4306">MEYKHNKYENFIGDKEQLRCILINSRFKEPFLSVD</sequence>
<keyword evidence="2" id="KW-1185">Reference proteome</keyword>
<organism evidence="1 2">
    <name type="scientific">Brugia timori</name>
    <dbReference type="NCBI Taxonomy" id="42155"/>
    <lineage>
        <taxon>Eukaryota</taxon>
        <taxon>Metazoa</taxon>
        <taxon>Ecdysozoa</taxon>
        <taxon>Nematoda</taxon>
        <taxon>Chromadorea</taxon>
        <taxon>Rhabditida</taxon>
        <taxon>Spirurina</taxon>
        <taxon>Spiruromorpha</taxon>
        <taxon>Filarioidea</taxon>
        <taxon>Onchocercidae</taxon>
        <taxon>Brugia</taxon>
    </lineage>
</organism>
<dbReference type="Proteomes" id="UP000280834">
    <property type="component" value="Unassembled WGS sequence"/>
</dbReference>
<name>A0A3P7WJY6_9BILA</name>
<reference evidence="1 2" key="1">
    <citation type="submission" date="2018-11" db="EMBL/GenBank/DDBJ databases">
        <authorList>
            <consortium name="Pathogen Informatics"/>
        </authorList>
    </citation>
    <scope>NUCLEOTIDE SEQUENCE [LARGE SCALE GENOMIC DNA]</scope>
</reference>
<proteinExistence type="predicted"/>
<evidence type="ECO:0000313" key="1">
    <source>
        <dbReference type="EMBL" id="VDO17642.1"/>
    </source>
</evidence>
<protein>
    <submittedName>
        <fullName evidence="1">Uncharacterized protein</fullName>
    </submittedName>
</protein>
<gene>
    <name evidence="1" type="ORF">BTMF_LOCUS5071</name>
</gene>
<dbReference type="EMBL" id="UZAG01005280">
    <property type="protein sequence ID" value="VDO17642.1"/>
    <property type="molecule type" value="Genomic_DNA"/>
</dbReference>
<dbReference type="AlphaFoldDB" id="A0A3P7WJY6"/>
<evidence type="ECO:0000313" key="2">
    <source>
        <dbReference type="Proteomes" id="UP000280834"/>
    </source>
</evidence>